<dbReference type="RefSeq" id="WP_163240846.1">
    <property type="nucleotide sequence ID" value="NZ_JAAIWN010000008.1"/>
</dbReference>
<dbReference type="PROSITE" id="PS51450">
    <property type="entry name" value="LRR"/>
    <property type="match status" value="1"/>
</dbReference>
<protein>
    <submittedName>
        <fullName evidence="4">SMI1/KNR4 family protein</fullName>
    </submittedName>
</protein>
<dbReference type="PANTHER" id="PTHR47432">
    <property type="entry name" value="CELL WALL ASSEMBLY REGULATOR SMI1"/>
    <property type="match status" value="1"/>
</dbReference>
<dbReference type="SUPFAM" id="SSF160631">
    <property type="entry name" value="SMI1/KNR4-like"/>
    <property type="match status" value="1"/>
</dbReference>
<comment type="caution">
    <text evidence="4">The sequence shown here is derived from an EMBL/GenBank/DDBJ whole genome shotgun (WGS) entry which is preliminary data.</text>
</comment>
<dbReference type="AlphaFoldDB" id="A0A6B3W032"/>
<dbReference type="PANTHER" id="PTHR47432:SF1">
    <property type="entry name" value="CELL WALL ASSEMBLY REGULATOR SMI1"/>
    <property type="match status" value="1"/>
</dbReference>
<reference evidence="3 6" key="2">
    <citation type="submission" date="2020-07" db="EMBL/GenBank/DDBJ databases">
        <authorList>
            <person name="Feng H."/>
        </authorList>
    </citation>
    <scope>NUCLEOTIDE SEQUENCE [LARGE SCALE GENOMIC DNA]</scope>
    <source>
        <strain evidence="3">S-12</strain>
        <strain evidence="6">s-12</strain>
    </source>
</reference>
<dbReference type="Pfam" id="PF09346">
    <property type="entry name" value="SMI1_KNR4"/>
    <property type="match status" value="1"/>
</dbReference>
<organism evidence="4 5">
    <name type="scientific">Bacillus aquiflavi</name>
    <dbReference type="NCBI Taxonomy" id="2672567"/>
    <lineage>
        <taxon>Bacteria</taxon>
        <taxon>Bacillati</taxon>
        <taxon>Bacillota</taxon>
        <taxon>Bacilli</taxon>
        <taxon>Bacillales</taxon>
        <taxon>Bacillaceae</taxon>
        <taxon>Bacillus</taxon>
    </lineage>
</organism>
<dbReference type="SUPFAM" id="SSF52058">
    <property type="entry name" value="L domain-like"/>
    <property type="match status" value="1"/>
</dbReference>
<keyword evidence="1" id="KW-0677">Repeat</keyword>
<dbReference type="InterPro" id="IPR032675">
    <property type="entry name" value="LRR_dom_sf"/>
</dbReference>
<dbReference type="Pfam" id="PF23598">
    <property type="entry name" value="LRR_14"/>
    <property type="match status" value="1"/>
</dbReference>
<evidence type="ECO:0000259" key="2">
    <source>
        <dbReference type="SMART" id="SM00860"/>
    </source>
</evidence>
<dbReference type="EMBL" id="JACEIO010000008">
    <property type="protein sequence ID" value="MBA4536577.1"/>
    <property type="molecule type" value="Genomic_DNA"/>
</dbReference>
<dbReference type="EMBL" id="JAAIWN010000008">
    <property type="protein sequence ID" value="NEY80944.1"/>
    <property type="molecule type" value="Genomic_DNA"/>
</dbReference>
<accession>A0A6B3W032</accession>
<sequence length="511" mass="57999">MITSVIKKLQEQLKIHFQPFLNPPASEDKIKAVEKEMNVTFPEDLRALYLTHNGEKQSGPGLFFGLPFLSLDEMLTEWKCWVGLEEDEELNTIDAYSVPQLWIKEKYANRYWIPISTDFGGNHLGIDLDPDECGKRGQVINFGADEEVKYVIAYHLSDFLTFITNTLKDGTYTIDEQEGDVSWSYGSIEQLHFLDAIRTMELPVLHPIEKNSADADGWFEQLDNDWVSIVNEMAVNPQSFTQKKNLLLMGKELTHITPLTICTDVRELVLSGNYINNLSPLKAITSLKNLYLCNNPVTDLKPIAYLKHLQFLNLEKTNVTNIQPLTALSALKILNIAHTKIADYSPLSECKKLETLTCAISHIKQLEAIVNIAALKELHIQRLENVTEEVLALLGNLKTLKSLKIENATLQHVDFLRKNNALQQLTFTNSVIKDASTIVKLSRLTKLTLEGSTIGNLESIASSKSLTTFTGSFAQFYLLKDLFIQKIDFSQLVGETSEEEKEIWLHYLRKY</sequence>
<dbReference type="Proteomes" id="UP000570010">
    <property type="component" value="Unassembled WGS sequence"/>
</dbReference>
<dbReference type="InterPro" id="IPR055414">
    <property type="entry name" value="LRR_R13L4/SHOC2-like"/>
</dbReference>
<dbReference type="Gene3D" id="3.40.1580.10">
    <property type="entry name" value="SMI1/KNR4-like"/>
    <property type="match status" value="1"/>
</dbReference>
<evidence type="ECO:0000313" key="4">
    <source>
        <dbReference type="EMBL" id="NEY80944.1"/>
    </source>
</evidence>
<dbReference type="InterPro" id="IPR001611">
    <property type="entry name" value="Leu-rich_rpt"/>
</dbReference>
<gene>
    <name evidence="4" type="ORF">G4D64_05245</name>
    <name evidence="3" type="ORF">H1Z61_05285</name>
</gene>
<dbReference type="InterPro" id="IPR018958">
    <property type="entry name" value="Knr4/Smi1-like_dom"/>
</dbReference>
<evidence type="ECO:0000313" key="3">
    <source>
        <dbReference type="EMBL" id="MBA4536577.1"/>
    </source>
</evidence>
<dbReference type="InterPro" id="IPR051873">
    <property type="entry name" value="KNR4/SMI1_regulator"/>
</dbReference>
<dbReference type="Proteomes" id="UP000472971">
    <property type="component" value="Unassembled WGS sequence"/>
</dbReference>
<reference evidence="4 5" key="1">
    <citation type="submission" date="2020-02" db="EMBL/GenBank/DDBJ databases">
        <title>Bacillus aquiflavi sp. nov., isolated from yellow water of strong flavor Chinese baijiu in Yibin region of China.</title>
        <authorList>
            <person name="Xie J."/>
        </authorList>
    </citation>
    <scope>NUCLEOTIDE SEQUENCE [LARGE SCALE GENOMIC DNA]</scope>
    <source>
        <strain evidence="4 5">3H-10</strain>
    </source>
</reference>
<evidence type="ECO:0000313" key="5">
    <source>
        <dbReference type="Proteomes" id="UP000472971"/>
    </source>
</evidence>
<dbReference type="InterPro" id="IPR037883">
    <property type="entry name" value="Knr4/Smi1-like_sf"/>
</dbReference>
<feature type="domain" description="Knr4/Smi1-like" evidence="2">
    <location>
        <begin position="24"/>
        <end position="165"/>
    </location>
</feature>
<name>A0A6B3W032_9BACI</name>
<evidence type="ECO:0000313" key="6">
    <source>
        <dbReference type="Proteomes" id="UP000570010"/>
    </source>
</evidence>
<proteinExistence type="predicted"/>
<keyword evidence="5" id="KW-1185">Reference proteome</keyword>
<dbReference type="Gene3D" id="3.80.10.10">
    <property type="entry name" value="Ribonuclease Inhibitor"/>
    <property type="match status" value="1"/>
</dbReference>
<dbReference type="SMART" id="SM00860">
    <property type="entry name" value="SMI1_KNR4"/>
    <property type="match status" value="1"/>
</dbReference>
<evidence type="ECO:0000256" key="1">
    <source>
        <dbReference type="ARBA" id="ARBA00022737"/>
    </source>
</evidence>